<protein>
    <submittedName>
        <fullName evidence="15">Respiratory nitrate reductase subunit gamma</fullName>
    </submittedName>
</protein>
<keyword evidence="6" id="KW-0479">Metal-binding</keyword>
<dbReference type="NCBIfam" id="TIGR00351">
    <property type="entry name" value="narI"/>
    <property type="match status" value="1"/>
</dbReference>
<keyword evidence="11" id="KW-0534">Nitrate assimilation</keyword>
<dbReference type="InterPro" id="IPR003816">
    <property type="entry name" value="Nitrate_red_gam"/>
</dbReference>
<organism evidence="15 16">
    <name type="scientific">Pseudomonas aestuarii</name>
    <dbReference type="NCBI Taxonomy" id="3018340"/>
    <lineage>
        <taxon>Bacteria</taxon>
        <taxon>Pseudomonadati</taxon>
        <taxon>Pseudomonadota</taxon>
        <taxon>Gammaproteobacteria</taxon>
        <taxon>Pseudomonadales</taxon>
        <taxon>Pseudomonadaceae</taxon>
        <taxon>Pseudomonas</taxon>
    </lineage>
</organism>
<evidence type="ECO:0000313" key="16">
    <source>
        <dbReference type="Proteomes" id="UP001212042"/>
    </source>
</evidence>
<comment type="caution">
    <text evidence="15">The sequence shown here is derived from an EMBL/GenBank/DDBJ whole genome shotgun (WGS) entry which is preliminary data.</text>
</comment>
<feature type="transmembrane region" description="Helical" evidence="13">
    <location>
        <begin position="194"/>
        <end position="220"/>
    </location>
</feature>
<keyword evidence="3" id="KW-1003">Cell membrane</keyword>
<evidence type="ECO:0000256" key="2">
    <source>
        <dbReference type="ARBA" id="ARBA00022448"/>
    </source>
</evidence>
<sequence length="270" mass="29588">MSNINLLAFGVYPYIALAICIIGSWARFDLSQYSWKAGSSQIFARSAAEQRYMRIASNLFHVGVLFVLAGHFVGLLMPAALYHTVISTENKQLLAMLSGGFFGILCLIGLVMLLKRRLGDQRVRASSSTSDMLVLVVLLVQLVLGLLTILASTSHMDGSVMVMLANWAQYTVTLQPMAAAAAIAPVGLVYKLHVFLGLTLFVLFPFTRLVHIISAPVWYLGRRYQIVRQKAVHPVAQRPQGRPLAQPAHEIPVQAPKPGYAFGAVKAKEL</sequence>
<keyword evidence="9" id="KW-0560">Oxidoreductase</keyword>
<evidence type="ECO:0000256" key="6">
    <source>
        <dbReference type="ARBA" id="ARBA00022723"/>
    </source>
</evidence>
<dbReference type="InterPro" id="IPR051936">
    <property type="entry name" value="Heme-iron_electron_transfer"/>
</dbReference>
<evidence type="ECO:0000313" key="15">
    <source>
        <dbReference type="EMBL" id="MDA7086412.1"/>
    </source>
</evidence>
<feature type="transmembrane region" description="Helical" evidence="13">
    <location>
        <begin position="133"/>
        <end position="153"/>
    </location>
</feature>
<feature type="domain" description="NarG-like" evidence="14">
    <location>
        <begin position="6"/>
        <end position="230"/>
    </location>
</feature>
<dbReference type="PANTHER" id="PTHR30598">
    <property type="entry name" value="NITRATE REDUCTASE PRIVATE CHAPERONE, REDOX ENZYME MATURATION PROTEIN REMP FAMILY"/>
    <property type="match status" value="1"/>
</dbReference>
<dbReference type="SUPFAM" id="SSF103501">
    <property type="entry name" value="Respiratory nitrate reductase 1 gamma chain"/>
    <property type="match status" value="1"/>
</dbReference>
<keyword evidence="16" id="KW-1185">Reference proteome</keyword>
<keyword evidence="2" id="KW-0813">Transport</keyword>
<evidence type="ECO:0000256" key="3">
    <source>
        <dbReference type="ARBA" id="ARBA00022475"/>
    </source>
</evidence>
<evidence type="ECO:0000256" key="12">
    <source>
        <dbReference type="ARBA" id="ARBA00023136"/>
    </source>
</evidence>
<evidence type="ECO:0000256" key="13">
    <source>
        <dbReference type="SAM" id="Phobius"/>
    </source>
</evidence>
<dbReference type="Proteomes" id="UP001212042">
    <property type="component" value="Unassembled WGS sequence"/>
</dbReference>
<proteinExistence type="predicted"/>
<evidence type="ECO:0000256" key="9">
    <source>
        <dbReference type="ARBA" id="ARBA00023002"/>
    </source>
</evidence>
<evidence type="ECO:0000256" key="4">
    <source>
        <dbReference type="ARBA" id="ARBA00022617"/>
    </source>
</evidence>
<evidence type="ECO:0000256" key="10">
    <source>
        <dbReference type="ARBA" id="ARBA00023004"/>
    </source>
</evidence>
<dbReference type="Pfam" id="PF02665">
    <property type="entry name" value="Nitrate_red_gam"/>
    <property type="match status" value="1"/>
</dbReference>
<evidence type="ECO:0000256" key="11">
    <source>
        <dbReference type="ARBA" id="ARBA00023063"/>
    </source>
</evidence>
<feature type="transmembrane region" description="Helical" evidence="13">
    <location>
        <begin position="6"/>
        <end position="26"/>
    </location>
</feature>
<dbReference type="Gene3D" id="1.20.950.20">
    <property type="entry name" value="Transmembrane di-heme cytochromes, Chain C"/>
    <property type="match status" value="1"/>
</dbReference>
<comment type="subcellular location">
    <subcellularLocation>
        <location evidence="1">Cell membrane</location>
        <topology evidence="1">Multi-pass membrane protein</topology>
    </subcellularLocation>
</comment>
<evidence type="ECO:0000259" key="14">
    <source>
        <dbReference type="Pfam" id="PF02665"/>
    </source>
</evidence>
<evidence type="ECO:0000256" key="5">
    <source>
        <dbReference type="ARBA" id="ARBA00022692"/>
    </source>
</evidence>
<feature type="transmembrane region" description="Helical" evidence="13">
    <location>
        <begin position="93"/>
        <end position="113"/>
    </location>
</feature>
<accession>A0ABT4XDZ4</accession>
<dbReference type="RefSeq" id="WP_271347321.1">
    <property type="nucleotide sequence ID" value="NZ_JAQJZJ010000003.1"/>
</dbReference>
<feature type="transmembrane region" description="Helical" evidence="13">
    <location>
        <begin position="59"/>
        <end position="81"/>
    </location>
</feature>
<keyword evidence="12 13" id="KW-0472">Membrane</keyword>
<keyword evidence="4" id="KW-0349">Heme</keyword>
<evidence type="ECO:0000256" key="8">
    <source>
        <dbReference type="ARBA" id="ARBA00022989"/>
    </source>
</evidence>
<keyword evidence="8 13" id="KW-1133">Transmembrane helix</keyword>
<reference evidence="15 16" key="1">
    <citation type="submission" date="2023-01" db="EMBL/GenBank/DDBJ databases">
        <title>Pseudomonas SA3-5T sp. nov., isolated from tidal flat sediment.</title>
        <authorList>
            <person name="Kim H.S."/>
            <person name="Kim J.-S."/>
            <person name="Suh M.K."/>
            <person name="Eom M.K."/>
            <person name="Lee J.-S."/>
        </authorList>
    </citation>
    <scope>NUCLEOTIDE SEQUENCE [LARGE SCALE GENOMIC DNA]</scope>
    <source>
        <strain evidence="15 16">SA3-5</strain>
    </source>
</reference>
<keyword evidence="7" id="KW-0249">Electron transport</keyword>
<dbReference type="InterPro" id="IPR036197">
    <property type="entry name" value="NarG-like_sf"/>
</dbReference>
<gene>
    <name evidence="15" type="primary">narI</name>
    <name evidence="15" type="ORF">PH586_08480</name>
</gene>
<dbReference type="EMBL" id="JAQJZJ010000003">
    <property type="protein sequence ID" value="MDA7086412.1"/>
    <property type="molecule type" value="Genomic_DNA"/>
</dbReference>
<evidence type="ECO:0000256" key="1">
    <source>
        <dbReference type="ARBA" id="ARBA00004651"/>
    </source>
</evidence>
<name>A0ABT4XDZ4_9PSED</name>
<keyword evidence="5 13" id="KW-0812">Transmembrane</keyword>
<keyword evidence="10" id="KW-0408">Iron</keyword>
<dbReference type="InterPro" id="IPR023234">
    <property type="entry name" value="NarG-like_domain"/>
</dbReference>
<dbReference type="PANTHER" id="PTHR30598:SF3">
    <property type="entry name" value="RESPIRATORY NITRATE REDUCTASE 1 GAMMA CHAIN"/>
    <property type="match status" value="1"/>
</dbReference>
<evidence type="ECO:0000256" key="7">
    <source>
        <dbReference type="ARBA" id="ARBA00022982"/>
    </source>
</evidence>